<reference evidence="1 2" key="1">
    <citation type="submission" date="2007-08" db="EMBL/GenBank/DDBJ databases">
        <authorList>
            <person name="Fulton L."/>
            <person name="Clifton S."/>
            <person name="Fulton B."/>
            <person name="Xu J."/>
            <person name="Minx P."/>
            <person name="Pepin K.H."/>
            <person name="Johnson M."/>
            <person name="Thiruvilangam P."/>
            <person name="Bhonagiri V."/>
            <person name="Nash W.E."/>
            <person name="Mardis E.R."/>
            <person name="Wilson R.K."/>
        </authorList>
    </citation>
    <scope>NUCLEOTIDE SEQUENCE [LARGE SCALE GENOMIC DNA]</scope>
    <source>
        <strain evidence="2">ATCC BAA-613 / DSM 15670 / CCUG 46953 / JCM 12243 / WAL 16351</strain>
    </source>
</reference>
<protein>
    <submittedName>
        <fullName evidence="1">Uncharacterized protein</fullName>
    </submittedName>
</protein>
<dbReference type="PaxDb" id="411902-CLOBOL_01240"/>
<name>A8RK89_ENTBW</name>
<proteinExistence type="predicted"/>
<reference evidence="1 2" key="2">
    <citation type="submission" date="2007-09" db="EMBL/GenBank/DDBJ databases">
        <title>Draft genome sequence of Clostridium bolteae (ATCC BAA-613).</title>
        <authorList>
            <person name="Sudarsanam P."/>
            <person name="Ley R."/>
            <person name="Guruge J."/>
            <person name="Turnbaugh P.J."/>
            <person name="Mahowald M."/>
            <person name="Liep D."/>
            <person name="Gordon J."/>
        </authorList>
    </citation>
    <scope>NUCLEOTIDE SEQUENCE [LARGE SCALE GENOMIC DNA]</scope>
    <source>
        <strain evidence="2">ATCC BAA-613 / DSM 15670 / CCUG 46953 / JCM 12243 / WAL 16351</strain>
    </source>
</reference>
<dbReference type="AlphaFoldDB" id="A8RK89"/>
<dbReference type="HOGENOM" id="CLU_3342175_0_0_9"/>
<dbReference type="EMBL" id="ABCC02000015">
    <property type="protein sequence ID" value="EDP18369.1"/>
    <property type="molecule type" value="Genomic_DNA"/>
</dbReference>
<accession>A8RK89</accession>
<evidence type="ECO:0000313" key="2">
    <source>
        <dbReference type="Proteomes" id="UP000005396"/>
    </source>
</evidence>
<sequence>MDTQRRRKTLFFVSGLCALKKNMNMYIDYYCFFRYTV</sequence>
<evidence type="ECO:0000313" key="1">
    <source>
        <dbReference type="EMBL" id="EDP18369.1"/>
    </source>
</evidence>
<comment type="caution">
    <text evidence="1">The sequence shown here is derived from an EMBL/GenBank/DDBJ whole genome shotgun (WGS) entry which is preliminary data.</text>
</comment>
<dbReference type="Proteomes" id="UP000005396">
    <property type="component" value="Unassembled WGS sequence"/>
</dbReference>
<organism evidence="1 2">
    <name type="scientific">Enterocloster bolteae (strain ATCC BAA-613 / DSM 15670 / CCUG 46953 / JCM 12243 / WAL 16351)</name>
    <name type="common">Clostridium bolteae</name>
    <dbReference type="NCBI Taxonomy" id="411902"/>
    <lineage>
        <taxon>Bacteria</taxon>
        <taxon>Bacillati</taxon>
        <taxon>Bacillota</taxon>
        <taxon>Clostridia</taxon>
        <taxon>Lachnospirales</taxon>
        <taxon>Lachnospiraceae</taxon>
        <taxon>Enterocloster</taxon>
    </lineage>
</organism>
<gene>
    <name evidence="1" type="ORF">CLOBOL_01240</name>
</gene>